<sequence>MLGPLLVCDDDGSPVRVPGRHARTVLAVLLFHAGTAVPVEKLTEALWHGTPPASYQANLQSYVSRLRRVLPAGAIEHTGGAYRLRVSAAELDLTAFRDTAADARRYAARGAHAAAADRFRAALAMWRDTPLAGLPVPVLAGEITALETDRLVLVEDRLDAELAAGGGPELLGELHALVADHPLRERLRGQLMRALARAGQPARALDVYATGRDRSVDALGVEPGPQLRRIQVEILRGETVPPQSGAFPVCQLPPDVADFTGRADRIDRCAAALTVPGRAVPLLVAAGAPGVGKTAFALHVAHRVRDRFPDGQLFVRLSDDAGAARDASDVLGELLPALGMPAQSVPDGLAARTDAYRARLSDRRVLVVLDDAHEAAQVRPLVPGTAGCAVLVTSRLRLAGLESARVGTLEPLGPDEATAMLATLAGAERVAAEPAAADRIARACGYLPLALRIAGARLAGRTDWTLAYLADRLARHRLDELAVAGLTVRATLTDSYAGLGATEQRALRLLAEYGPTDFAAWSAAALLGRDDADAVLDRLVDAHLLEPVGADAAGQPRYRMHDLLRDFGRERAAAEEEPRPDHGDALRRLADTAVRLAAAATTQIPDSPFDPWEPVPEPPATLADHLVRPAERCGTDWLTAEYHYLTSLVFRVAAVDLSLAVRLAARITGLLRRDGRAHELWALHERLRRAATAAGATVAALHSRFTMAQADTLRGRLSRALGEFEECALAARHHDAEVLLGCCRIAQAAFLPTVRGAHAHAEVLAREAVRIFTGRGDRRRTAAALRALGLALNENGRTAEAAEVIERAYRICTELDIDGLIDPMLMQHVLNAYVPIQLALRRPEPAREAAERGVSLAHRIGDYEGAAAMRSQLSLVEAALGNRATAVRLFTEVRDVTRAAGNEMAVALMTRNLAAAAIGAGRPREAADTLRGCLAEFRRLGSGRPLNETRYLLAEALRRSGDDAAAGAVLADADEPVGYGAERIRILLSLTRPADVRDPATATGG</sequence>
<dbReference type="InterPro" id="IPR027417">
    <property type="entry name" value="P-loop_NTPase"/>
</dbReference>
<keyword evidence="8" id="KW-1185">Reference proteome</keyword>
<dbReference type="CDD" id="cd15831">
    <property type="entry name" value="BTAD"/>
    <property type="match status" value="1"/>
</dbReference>
<dbReference type="PANTHER" id="PTHR35807">
    <property type="entry name" value="TRANSCRIPTIONAL REGULATOR REDD-RELATED"/>
    <property type="match status" value="1"/>
</dbReference>
<dbReference type="InterPro" id="IPR002182">
    <property type="entry name" value="NB-ARC"/>
</dbReference>
<dbReference type="EMBL" id="BOMB01000021">
    <property type="protein sequence ID" value="GID12922.1"/>
    <property type="molecule type" value="Genomic_DNA"/>
</dbReference>
<dbReference type="Gene3D" id="1.25.40.10">
    <property type="entry name" value="Tetratricopeptide repeat domain"/>
    <property type="match status" value="2"/>
</dbReference>
<dbReference type="Gene3D" id="1.10.10.10">
    <property type="entry name" value="Winged helix-like DNA-binding domain superfamily/Winged helix DNA-binding domain"/>
    <property type="match status" value="1"/>
</dbReference>
<feature type="domain" description="Bacterial transcriptional activator" evidence="6">
    <location>
        <begin position="91"/>
        <end position="235"/>
    </location>
</feature>
<dbReference type="InterPro" id="IPR001867">
    <property type="entry name" value="OmpR/PhoB-type_DNA-bd"/>
</dbReference>
<protein>
    <submittedName>
        <fullName evidence="7">SARP family transcriptional regulator</fullName>
    </submittedName>
</protein>
<reference evidence="7" key="1">
    <citation type="submission" date="2021-01" db="EMBL/GenBank/DDBJ databases">
        <title>Whole genome shotgun sequence of Actinocatenispora rupis NBRC 107355.</title>
        <authorList>
            <person name="Komaki H."/>
            <person name="Tamura T."/>
        </authorList>
    </citation>
    <scope>NUCLEOTIDE SEQUENCE</scope>
    <source>
        <strain evidence="7">NBRC 107355</strain>
    </source>
</reference>
<accession>A0A8J3NDH5</accession>
<dbReference type="InterPro" id="IPR011990">
    <property type="entry name" value="TPR-like_helical_dom_sf"/>
</dbReference>
<dbReference type="PRINTS" id="PR00364">
    <property type="entry name" value="DISEASERSIST"/>
</dbReference>
<dbReference type="GO" id="GO:0003677">
    <property type="term" value="F:DNA binding"/>
    <property type="evidence" value="ECO:0007669"/>
    <property type="project" value="UniProtKB-KW"/>
</dbReference>
<dbReference type="SUPFAM" id="SSF52540">
    <property type="entry name" value="P-loop containing nucleoside triphosphate hydrolases"/>
    <property type="match status" value="1"/>
</dbReference>
<dbReference type="InterPro" id="IPR016032">
    <property type="entry name" value="Sig_transdc_resp-reg_C-effctor"/>
</dbReference>
<dbReference type="GO" id="GO:0000160">
    <property type="term" value="P:phosphorelay signal transduction system"/>
    <property type="evidence" value="ECO:0007669"/>
    <property type="project" value="InterPro"/>
</dbReference>
<evidence type="ECO:0000256" key="3">
    <source>
        <dbReference type="ARBA" id="ARBA00023125"/>
    </source>
</evidence>
<keyword evidence="3" id="KW-0238">DNA-binding</keyword>
<dbReference type="InterPro" id="IPR005158">
    <property type="entry name" value="BTAD"/>
</dbReference>
<keyword evidence="2" id="KW-0805">Transcription regulation</keyword>
<dbReference type="Proteomes" id="UP000612808">
    <property type="component" value="Unassembled WGS sequence"/>
</dbReference>
<proteinExistence type="inferred from homology"/>
<gene>
    <name evidence="7" type="ORF">Aru02nite_38110</name>
</gene>
<feature type="domain" description="OmpR/PhoB-type" evidence="5">
    <location>
        <begin position="12"/>
        <end position="84"/>
    </location>
</feature>
<dbReference type="InterPro" id="IPR051677">
    <property type="entry name" value="AfsR-DnrI-RedD_regulator"/>
</dbReference>
<dbReference type="SMART" id="SM01043">
    <property type="entry name" value="BTAD"/>
    <property type="match status" value="1"/>
</dbReference>
<dbReference type="SMART" id="SM00862">
    <property type="entry name" value="Trans_reg_C"/>
    <property type="match status" value="1"/>
</dbReference>
<dbReference type="InterPro" id="IPR036388">
    <property type="entry name" value="WH-like_DNA-bd_sf"/>
</dbReference>
<evidence type="ECO:0000256" key="1">
    <source>
        <dbReference type="ARBA" id="ARBA00005820"/>
    </source>
</evidence>
<comment type="similarity">
    <text evidence="1">Belongs to the AfsR/DnrI/RedD regulatory family.</text>
</comment>
<dbReference type="SUPFAM" id="SSF48452">
    <property type="entry name" value="TPR-like"/>
    <property type="match status" value="2"/>
</dbReference>
<comment type="caution">
    <text evidence="7">The sequence shown here is derived from an EMBL/GenBank/DDBJ whole genome shotgun (WGS) entry which is preliminary data.</text>
</comment>
<dbReference type="Pfam" id="PF00931">
    <property type="entry name" value="NB-ARC"/>
    <property type="match status" value="1"/>
</dbReference>
<evidence type="ECO:0000313" key="8">
    <source>
        <dbReference type="Proteomes" id="UP000612808"/>
    </source>
</evidence>
<dbReference type="Gene3D" id="3.40.50.300">
    <property type="entry name" value="P-loop containing nucleotide triphosphate hydrolases"/>
    <property type="match status" value="1"/>
</dbReference>
<dbReference type="GO" id="GO:0006355">
    <property type="term" value="P:regulation of DNA-templated transcription"/>
    <property type="evidence" value="ECO:0007669"/>
    <property type="project" value="InterPro"/>
</dbReference>
<evidence type="ECO:0000313" key="7">
    <source>
        <dbReference type="EMBL" id="GID12922.1"/>
    </source>
</evidence>
<evidence type="ECO:0000259" key="5">
    <source>
        <dbReference type="SMART" id="SM00862"/>
    </source>
</evidence>
<keyword evidence="4" id="KW-0804">Transcription</keyword>
<dbReference type="PANTHER" id="PTHR35807:SF1">
    <property type="entry name" value="TRANSCRIPTIONAL REGULATOR REDD"/>
    <property type="match status" value="1"/>
</dbReference>
<dbReference type="GO" id="GO:0043531">
    <property type="term" value="F:ADP binding"/>
    <property type="evidence" value="ECO:0007669"/>
    <property type="project" value="InterPro"/>
</dbReference>
<dbReference type="AlphaFoldDB" id="A0A8J3NDH5"/>
<name>A0A8J3NDH5_9ACTN</name>
<dbReference type="SUPFAM" id="SSF46894">
    <property type="entry name" value="C-terminal effector domain of the bipartite response regulators"/>
    <property type="match status" value="1"/>
</dbReference>
<evidence type="ECO:0000256" key="2">
    <source>
        <dbReference type="ARBA" id="ARBA00023015"/>
    </source>
</evidence>
<evidence type="ECO:0000259" key="6">
    <source>
        <dbReference type="SMART" id="SM01043"/>
    </source>
</evidence>
<dbReference type="Pfam" id="PF03704">
    <property type="entry name" value="BTAD"/>
    <property type="match status" value="1"/>
</dbReference>
<organism evidence="7 8">
    <name type="scientific">Actinocatenispora rupis</name>
    <dbReference type="NCBI Taxonomy" id="519421"/>
    <lineage>
        <taxon>Bacteria</taxon>
        <taxon>Bacillati</taxon>
        <taxon>Actinomycetota</taxon>
        <taxon>Actinomycetes</taxon>
        <taxon>Micromonosporales</taxon>
        <taxon>Micromonosporaceae</taxon>
        <taxon>Actinocatenispora</taxon>
    </lineage>
</organism>
<evidence type="ECO:0000256" key="4">
    <source>
        <dbReference type="ARBA" id="ARBA00023163"/>
    </source>
</evidence>